<dbReference type="InterPro" id="IPR001245">
    <property type="entry name" value="Ser-Thr/Tyr_kinase_cat_dom"/>
</dbReference>
<keyword evidence="2" id="KW-1003">Cell membrane</keyword>
<protein>
    <recommendedName>
        <fullName evidence="3">Protein kinase domain-containing protein</fullName>
    </recommendedName>
</protein>
<comment type="caution">
    <text evidence="4">The sequence shown here is derived from an EMBL/GenBank/DDBJ whole genome shotgun (WGS) entry which is preliminary data.</text>
</comment>
<dbReference type="Pfam" id="PF07714">
    <property type="entry name" value="PK_Tyr_Ser-Thr"/>
    <property type="match status" value="1"/>
</dbReference>
<evidence type="ECO:0000313" key="4">
    <source>
        <dbReference type="EMBL" id="KAL3502822.1"/>
    </source>
</evidence>
<dbReference type="GO" id="GO:0005886">
    <property type="term" value="C:plasma membrane"/>
    <property type="evidence" value="ECO:0007669"/>
    <property type="project" value="UniProtKB-SubCell"/>
</dbReference>
<evidence type="ECO:0000256" key="2">
    <source>
        <dbReference type="ARBA" id="ARBA00022475"/>
    </source>
</evidence>
<dbReference type="SUPFAM" id="SSF56112">
    <property type="entry name" value="Protein kinase-like (PK-like)"/>
    <property type="match status" value="1"/>
</dbReference>
<dbReference type="InterPro" id="IPR000719">
    <property type="entry name" value="Prot_kinase_dom"/>
</dbReference>
<dbReference type="InterPro" id="IPR011009">
    <property type="entry name" value="Kinase-like_dom_sf"/>
</dbReference>
<evidence type="ECO:0000313" key="5">
    <source>
        <dbReference type="Proteomes" id="UP001630127"/>
    </source>
</evidence>
<dbReference type="Gene3D" id="1.10.510.10">
    <property type="entry name" value="Transferase(Phosphotransferase) domain 1"/>
    <property type="match status" value="1"/>
</dbReference>
<dbReference type="PROSITE" id="PS50011">
    <property type="entry name" value="PROTEIN_KINASE_DOM"/>
    <property type="match status" value="1"/>
</dbReference>
<dbReference type="PANTHER" id="PTHR45621">
    <property type="entry name" value="OS01G0588500 PROTEIN-RELATED"/>
    <property type="match status" value="1"/>
</dbReference>
<accession>A0ABD2Y8S8</accession>
<organism evidence="4 5">
    <name type="scientific">Cinchona calisaya</name>
    <dbReference type="NCBI Taxonomy" id="153742"/>
    <lineage>
        <taxon>Eukaryota</taxon>
        <taxon>Viridiplantae</taxon>
        <taxon>Streptophyta</taxon>
        <taxon>Embryophyta</taxon>
        <taxon>Tracheophyta</taxon>
        <taxon>Spermatophyta</taxon>
        <taxon>Magnoliopsida</taxon>
        <taxon>eudicotyledons</taxon>
        <taxon>Gunneridae</taxon>
        <taxon>Pentapetalae</taxon>
        <taxon>asterids</taxon>
        <taxon>lamiids</taxon>
        <taxon>Gentianales</taxon>
        <taxon>Rubiaceae</taxon>
        <taxon>Cinchonoideae</taxon>
        <taxon>Cinchoneae</taxon>
        <taxon>Cinchona</taxon>
    </lineage>
</organism>
<gene>
    <name evidence="4" type="ORF">ACH5RR_037271</name>
</gene>
<comment type="subcellular location">
    <subcellularLocation>
        <location evidence="1">Cell membrane</location>
    </subcellularLocation>
</comment>
<reference evidence="4 5" key="1">
    <citation type="submission" date="2024-11" db="EMBL/GenBank/DDBJ databases">
        <title>A near-complete genome assembly of Cinchona calisaya.</title>
        <authorList>
            <person name="Lian D.C."/>
            <person name="Zhao X.W."/>
            <person name="Wei L."/>
        </authorList>
    </citation>
    <scope>NUCLEOTIDE SEQUENCE [LARGE SCALE GENOMIC DNA]</scope>
    <source>
        <tissue evidence="4">Nenye</tissue>
    </source>
</reference>
<dbReference type="InterPro" id="IPR050823">
    <property type="entry name" value="Plant_Ser_Thr_Prot_Kinase"/>
</dbReference>
<dbReference type="Gene3D" id="3.30.200.20">
    <property type="entry name" value="Phosphorylase Kinase, domain 1"/>
    <property type="match status" value="1"/>
</dbReference>
<name>A0ABD2Y8S8_9GENT</name>
<dbReference type="EMBL" id="JBJUIK010000015">
    <property type="protein sequence ID" value="KAL3502822.1"/>
    <property type="molecule type" value="Genomic_DNA"/>
</dbReference>
<evidence type="ECO:0000259" key="3">
    <source>
        <dbReference type="PROSITE" id="PS50011"/>
    </source>
</evidence>
<evidence type="ECO:0000256" key="1">
    <source>
        <dbReference type="ARBA" id="ARBA00004236"/>
    </source>
</evidence>
<keyword evidence="2" id="KW-0472">Membrane</keyword>
<keyword evidence="5" id="KW-1185">Reference proteome</keyword>
<dbReference type="AlphaFoldDB" id="A0ABD2Y8S8"/>
<proteinExistence type="predicted"/>
<sequence length="352" mass="40860">MAVTYNGEILRKLSYEDLKSYTNNFSKENYIGEVMFGKLYRGEISVDVVVKKPVAVKIWEEPTKYCFSTHDNHHRLMDEIHFLVHDPIEHESFVKLYGYCWEGENLGVVYDFKPLDMVSKVVFNDGFDWRCRIKVAIQLAQFLRLVHKRSWGMKPCILRNIDAAHIVIDEDYIPKFCDFGMVSGGIFPNKAQQKGQFINGSYGYTDTTAHIFHCSWSQGTDVFAFGVVLLGLISNRFFTEEDRQACNPHVCDWADEQYYGKPEYTDYFCDEEVTDCKSDDYDESGETKRCLVHESLQTDPFFYTTDGFGITTLAVRCASFYPSLRPTMKNVVKRLFKLKVVKDHPEYFGVRP</sequence>
<dbReference type="Proteomes" id="UP001630127">
    <property type="component" value="Unassembled WGS sequence"/>
</dbReference>
<feature type="domain" description="Protein kinase" evidence="3">
    <location>
        <begin position="25"/>
        <end position="347"/>
    </location>
</feature>